<sequence length="108" mass="12660">MRPSTSNQSREQQHKNICRVHDPGQPNKPSSRSLRIELNAIHNKIEILKAKSIDEQPPNLMINTTMYQDTKVRYTSVKNVKSKLQYQKKACNPHDKHHKFIAFSSMRY</sequence>
<reference evidence="2 3" key="1">
    <citation type="journal article" date="2017" name="Nat. Commun.">
        <title>Genome assembly with in vitro proximity ligation data and whole-genome triplication in lettuce.</title>
        <authorList>
            <person name="Reyes-Chin-Wo S."/>
            <person name="Wang Z."/>
            <person name="Yang X."/>
            <person name="Kozik A."/>
            <person name="Arikit S."/>
            <person name="Song C."/>
            <person name="Xia L."/>
            <person name="Froenicke L."/>
            <person name="Lavelle D.O."/>
            <person name="Truco M.J."/>
            <person name="Xia R."/>
            <person name="Zhu S."/>
            <person name="Xu C."/>
            <person name="Xu H."/>
            <person name="Xu X."/>
            <person name="Cox K."/>
            <person name="Korf I."/>
            <person name="Meyers B.C."/>
            <person name="Michelmore R.W."/>
        </authorList>
    </citation>
    <scope>NUCLEOTIDE SEQUENCE [LARGE SCALE GENOMIC DNA]</scope>
    <source>
        <strain evidence="3">cv. Salinas</strain>
        <tissue evidence="2">Seedlings</tissue>
    </source>
</reference>
<organism evidence="2 3">
    <name type="scientific">Lactuca sativa</name>
    <name type="common">Garden lettuce</name>
    <dbReference type="NCBI Taxonomy" id="4236"/>
    <lineage>
        <taxon>Eukaryota</taxon>
        <taxon>Viridiplantae</taxon>
        <taxon>Streptophyta</taxon>
        <taxon>Embryophyta</taxon>
        <taxon>Tracheophyta</taxon>
        <taxon>Spermatophyta</taxon>
        <taxon>Magnoliopsida</taxon>
        <taxon>eudicotyledons</taxon>
        <taxon>Gunneridae</taxon>
        <taxon>Pentapetalae</taxon>
        <taxon>asterids</taxon>
        <taxon>campanulids</taxon>
        <taxon>Asterales</taxon>
        <taxon>Asteraceae</taxon>
        <taxon>Cichorioideae</taxon>
        <taxon>Cichorieae</taxon>
        <taxon>Lactucinae</taxon>
        <taxon>Lactuca</taxon>
    </lineage>
</organism>
<name>A0A9R1VIN9_LACSA</name>
<keyword evidence="3" id="KW-1185">Reference proteome</keyword>
<protein>
    <submittedName>
        <fullName evidence="2">Uncharacterized protein</fullName>
    </submittedName>
</protein>
<dbReference type="EMBL" id="NBSK02000005">
    <property type="protein sequence ID" value="KAJ0207967.1"/>
    <property type="molecule type" value="Genomic_DNA"/>
</dbReference>
<feature type="compositionally biased region" description="Basic and acidic residues" evidence="1">
    <location>
        <begin position="11"/>
        <end position="22"/>
    </location>
</feature>
<comment type="caution">
    <text evidence="2">The sequence shown here is derived from an EMBL/GenBank/DDBJ whole genome shotgun (WGS) entry which is preliminary data.</text>
</comment>
<feature type="compositionally biased region" description="Polar residues" evidence="1">
    <location>
        <begin position="1"/>
        <end position="10"/>
    </location>
</feature>
<feature type="region of interest" description="Disordered" evidence="1">
    <location>
        <begin position="1"/>
        <end position="32"/>
    </location>
</feature>
<dbReference type="Proteomes" id="UP000235145">
    <property type="component" value="Unassembled WGS sequence"/>
</dbReference>
<proteinExistence type="predicted"/>
<evidence type="ECO:0000313" key="2">
    <source>
        <dbReference type="EMBL" id="KAJ0207967.1"/>
    </source>
</evidence>
<accession>A0A9R1VIN9</accession>
<dbReference type="AlphaFoldDB" id="A0A9R1VIN9"/>
<evidence type="ECO:0000256" key="1">
    <source>
        <dbReference type="SAM" id="MobiDB-lite"/>
    </source>
</evidence>
<evidence type="ECO:0000313" key="3">
    <source>
        <dbReference type="Proteomes" id="UP000235145"/>
    </source>
</evidence>
<gene>
    <name evidence="2" type="ORF">LSAT_V11C500267870</name>
</gene>